<accession>A0A8J8JUS7</accession>
<name>A0A8J8JUS7_9BACT</name>
<feature type="domain" description="Bacterial sugar transferase" evidence="3">
    <location>
        <begin position="3"/>
        <end position="194"/>
    </location>
</feature>
<dbReference type="AlphaFoldDB" id="A0A8J8JUS7"/>
<dbReference type="EMBL" id="WHPF01000009">
    <property type="protein sequence ID" value="NNV56600.1"/>
    <property type="molecule type" value="Genomic_DNA"/>
</dbReference>
<dbReference type="PANTHER" id="PTHR30576">
    <property type="entry name" value="COLANIC BIOSYNTHESIS UDP-GLUCOSE LIPID CARRIER TRANSFERASE"/>
    <property type="match status" value="1"/>
</dbReference>
<dbReference type="Pfam" id="PF02397">
    <property type="entry name" value="Bac_transf"/>
    <property type="match status" value="1"/>
</dbReference>
<keyword evidence="5" id="KW-1185">Reference proteome</keyword>
<comment type="caution">
    <text evidence="4">The sequence shown here is derived from an EMBL/GenBank/DDBJ whole genome shotgun (WGS) entry which is preliminary data.</text>
</comment>
<dbReference type="InterPro" id="IPR003362">
    <property type="entry name" value="Bact_transf"/>
</dbReference>
<reference evidence="4" key="1">
    <citation type="submission" date="2019-10" db="EMBL/GenBank/DDBJ databases">
        <title>Draft genome sequence of Panacibacter sp. KCS-6.</title>
        <authorList>
            <person name="Yim K.J."/>
        </authorList>
    </citation>
    <scope>NUCLEOTIDE SEQUENCE</scope>
    <source>
        <strain evidence="4">KCS-6</strain>
    </source>
</reference>
<keyword evidence="4" id="KW-0808">Transferase</keyword>
<dbReference type="PANTHER" id="PTHR30576:SF20">
    <property type="entry name" value="QUINOVOSAMINEPHOSPHOTRANSFERAE-RELATED"/>
    <property type="match status" value="1"/>
</dbReference>
<evidence type="ECO:0000313" key="5">
    <source>
        <dbReference type="Proteomes" id="UP000598971"/>
    </source>
</evidence>
<organism evidence="4 5">
    <name type="scientific">Limnovirga soli</name>
    <dbReference type="NCBI Taxonomy" id="2656915"/>
    <lineage>
        <taxon>Bacteria</taxon>
        <taxon>Pseudomonadati</taxon>
        <taxon>Bacteroidota</taxon>
        <taxon>Chitinophagia</taxon>
        <taxon>Chitinophagales</taxon>
        <taxon>Chitinophagaceae</taxon>
        <taxon>Limnovirga</taxon>
    </lineage>
</organism>
<dbReference type="GO" id="GO:0016780">
    <property type="term" value="F:phosphotransferase activity, for other substituted phosphate groups"/>
    <property type="evidence" value="ECO:0007669"/>
    <property type="project" value="TreeGrafter"/>
</dbReference>
<evidence type="ECO:0000256" key="1">
    <source>
        <dbReference type="ARBA" id="ARBA00006464"/>
    </source>
</evidence>
<sequence length="200" mass="22901">MIRLLDCLLSLIGLIILLPFMLLIGIMVKISSKGPVLFVQQRVGRHNKDFAFYKFRTMTVSNNEQLQITAGANISRITKVGAFLRTYKLDELPQLFNVLINDMSFVGPRPEVRRYVNLYTPEQQKVLAIKPGITDYASLAFYNEQELLATQSNPEAYYINTIMPQKIQLNMQYVRNQTMASYCRVLYLTIRAFFGGGGKK</sequence>
<evidence type="ECO:0000256" key="2">
    <source>
        <dbReference type="SAM" id="Phobius"/>
    </source>
</evidence>
<keyword evidence="2" id="KW-1133">Transmembrane helix</keyword>
<proteinExistence type="inferred from homology"/>
<protein>
    <submittedName>
        <fullName evidence="4">Sugar transferase</fullName>
    </submittedName>
</protein>
<keyword evidence="2" id="KW-0812">Transmembrane</keyword>
<dbReference type="Proteomes" id="UP000598971">
    <property type="component" value="Unassembled WGS sequence"/>
</dbReference>
<evidence type="ECO:0000313" key="4">
    <source>
        <dbReference type="EMBL" id="NNV56600.1"/>
    </source>
</evidence>
<feature type="transmembrane region" description="Helical" evidence="2">
    <location>
        <begin position="7"/>
        <end position="28"/>
    </location>
</feature>
<evidence type="ECO:0000259" key="3">
    <source>
        <dbReference type="Pfam" id="PF02397"/>
    </source>
</evidence>
<keyword evidence="2" id="KW-0472">Membrane</keyword>
<gene>
    <name evidence="4" type="ORF">GD597_14100</name>
</gene>
<dbReference type="RefSeq" id="WP_171608542.1">
    <property type="nucleotide sequence ID" value="NZ_WHPF01000009.1"/>
</dbReference>
<comment type="similarity">
    <text evidence="1">Belongs to the bacterial sugar transferase family.</text>
</comment>